<reference evidence="1 2" key="1">
    <citation type="submission" date="2023-07" db="EMBL/GenBank/DDBJ databases">
        <title>A novel proteolytic Acinetobacter species.</title>
        <authorList>
            <person name="Nemec A."/>
            <person name="Radolfova-Krizova L."/>
        </authorList>
    </citation>
    <scope>NUCLEOTIDE SEQUENCE [LARGE SCALE GENOMIC DNA]</scope>
    <source>
        <strain evidence="1 2">NIPH 1865</strain>
    </source>
</reference>
<accession>A0ABT8V697</accession>
<keyword evidence="2" id="KW-1185">Reference proteome</keyword>
<gene>
    <name evidence="1" type="ORF">Q3V53_18620</name>
</gene>
<evidence type="ECO:0000313" key="2">
    <source>
        <dbReference type="Proteomes" id="UP001168902"/>
    </source>
</evidence>
<protein>
    <submittedName>
        <fullName evidence="1">Uncharacterized protein</fullName>
    </submittedName>
</protein>
<sequence>MSSLFYIWDAKQHHPEVTIDSLAQAEYYATNSQCTGFTEKFKNWLLNVENIVTNPELAANFDEEIIGSFTNVTRYLDAADNVFKIEQGLLVKSKYLYKILIETLRQHDLVAFDARSYLFFSQEQIFPDQHNIERMLDTVSPVTQEQLEQFKAIPPNEDELIIFAKQWLKSHLETLNFIDQRKINQYNESIGRYRDVGESIYENILIITSPNPFGYKHISLTSYVQVKPNITIRLLREHPINNYTLQYDPVIHGINSKLLPITQPEQLKNIFQQIYDFLIYDAEKHQDIETLNQWLNHGDEKEYITGLGAISRLVLAKYVNDPLYNQLCYSPIKMSMR</sequence>
<dbReference type="RefSeq" id="WP_302897724.1">
    <property type="nucleotide sequence ID" value="NZ_JAUMJH010000082.1"/>
</dbReference>
<dbReference type="Proteomes" id="UP001168902">
    <property type="component" value="Unassembled WGS sequence"/>
</dbReference>
<name>A0ABT8V697_9GAMM</name>
<evidence type="ECO:0000313" key="1">
    <source>
        <dbReference type="EMBL" id="MDO3659150.1"/>
    </source>
</evidence>
<proteinExistence type="predicted"/>
<organism evidence="1 2">
    <name type="scientific">Acinetobacter genomosp. 15BJ</name>
    <dbReference type="NCBI Taxonomy" id="106651"/>
    <lineage>
        <taxon>Bacteria</taxon>
        <taxon>Pseudomonadati</taxon>
        <taxon>Pseudomonadota</taxon>
        <taxon>Gammaproteobacteria</taxon>
        <taxon>Moraxellales</taxon>
        <taxon>Moraxellaceae</taxon>
        <taxon>Acinetobacter</taxon>
    </lineage>
</organism>
<comment type="caution">
    <text evidence="1">The sequence shown here is derived from an EMBL/GenBank/DDBJ whole genome shotgun (WGS) entry which is preliminary data.</text>
</comment>
<dbReference type="EMBL" id="JAUMJH010000082">
    <property type="protein sequence ID" value="MDO3659150.1"/>
    <property type="molecule type" value="Genomic_DNA"/>
</dbReference>